<proteinExistence type="predicted"/>
<keyword evidence="2" id="KW-1185">Reference proteome</keyword>
<comment type="caution">
    <text evidence="1">The sequence shown here is derived from an EMBL/GenBank/DDBJ whole genome shotgun (WGS) entry which is preliminary data.</text>
</comment>
<sequence length="88" mass="10407">MTQLELQARKLNLIQDIINTVDNDELLSRLEVAYNKIKKHILAEKQRPCVYTLEEVNKRLDEAEKAVAEGRVFTTEQVREKLKLWQQK</sequence>
<dbReference type="AlphaFoldDB" id="A0A0F5JJ55"/>
<organism evidence="1 2">
    <name type="scientific">Parabacteroides gordonii MS-1 = DSM 23371</name>
    <dbReference type="NCBI Taxonomy" id="1203610"/>
    <lineage>
        <taxon>Bacteria</taxon>
        <taxon>Pseudomonadati</taxon>
        <taxon>Bacteroidota</taxon>
        <taxon>Bacteroidia</taxon>
        <taxon>Bacteroidales</taxon>
        <taxon>Tannerellaceae</taxon>
        <taxon>Parabacteroides</taxon>
    </lineage>
</organism>
<evidence type="ECO:0000313" key="1">
    <source>
        <dbReference type="EMBL" id="KKB57846.1"/>
    </source>
</evidence>
<dbReference type="PATRIC" id="fig|1203610.3.peg.1697"/>
<dbReference type="HOGENOM" id="CLU_2466215_0_0_10"/>
<reference evidence="1 2" key="1">
    <citation type="submission" date="2013-04" db="EMBL/GenBank/DDBJ databases">
        <title>The Genome Sequence of Parabacteroides gordonii DSM 23371.</title>
        <authorList>
            <consortium name="The Broad Institute Genomics Platform"/>
            <person name="Earl A."/>
            <person name="Ward D."/>
            <person name="Feldgarden M."/>
            <person name="Gevers D."/>
            <person name="Martens E."/>
            <person name="Sakamoto M."/>
            <person name="Benno Y."/>
            <person name="Suzuki N."/>
            <person name="Matsunaga N."/>
            <person name="Koshihara K."/>
            <person name="Seki M."/>
            <person name="Komiya H."/>
            <person name="Walker B."/>
            <person name="Young S."/>
            <person name="Zeng Q."/>
            <person name="Gargeya S."/>
            <person name="Fitzgerald M."/>
            <person name="Haas B."/>
            <person name="Abouelleil A."/>
            <person name="Allen A.W."/>
            <person name="Alvarado L."/>
            <person name="Arachchi H.M."/>
            <person name="Berlin A.M."/>
            <person name="Chapman S.B."/>
            <person name="Gainer-Dewar J."/>
            <person name="Goldberg J."/>
            <person name="Griggs A."/>
            <person name="Gujja S."/>
            <person name="Hansen M."/>
            <person name="Howarth C."/>
            <person name="Imamovic A."/>
            <person name="Ireland A."/>
            <person name="Larimer J."/>
            <person name="McCowan C."/>
            <person name="Murphy C."/>
            <person name="Pearson M."/>
            <person name="Poon T.W."/>
            <person name="Priest M."/>
            <person name="Roberts A."/>
            <person name="Saif S."/>
            <person name="Shea T."/>
            <person name="Sisk P."/>
            <person name="Sykes S."/>
            <person name="Wortman J."/>
            <person name="Nusbaum C."/>
            <person name="Birren B."/>
        </authorList>
    </citation>
    <scope>NUCLEOTIDE SEQUENCE [LARGE SCALE GENOMIC DNA]</scope>
    <source>
        <strain evidence="1 2">MS-1</strain>
    </source>
</reference>
<name>A0A0F5JJ55_9BACT</name>
<dbReference type="RefSeq" id="WP_028726544.1">
    <property type="nucleotide sequence ID" value="NZ_AUAE01000009.1"/>
</dbReference>
<protein>
    <submittedName>
        <fullName evidence="1">Uncharacterized protein</fullName>
    </submittedName>
</protein>
<dbReference type="Proteomes" id="UP000033035">
    <property type="component" value="Unassembled WGS sequence"/>
</dbReference>
<dbReference type="STRING" id="1203610.HMPREF1536_01655"/>
<gene>
    <name evidence="1" type="ORF">HMPREF1536_01655</name>
</gene>
<accession>A0A0F5JJ55</accession>
<dbReference type="EMBL" id="AQHW01000011">
    <property type="protein sequence ID" value="KKB57846.1"/>
    <property type="molecule type" value="Genomic_DNA"/>
</dbReference>
<evidence type="ECO:0000313" key="2">
    <source>
        <dbReference type="Proteomes" id="UP000033035"/>
    </source>
</evidence>